<keyword evidence="4" id="KW-1185">Reference proteome</keyword>
<proteinExistence type="predicted"/>
<accession>A0A9X0HH87</accession>
<protein>
    <submittedName>
        <fullName evidence="3">Uncharacterized protein</fullName>
    </submittedName>
</protein>
<evidence type="ECO:0000313" key="4">
    <source>
        <dbReference type="Proteomes" id="UP000054223"/>
    </source>
</evidence>
<sequence>MLPYAAVFLHIPFGQLFRTTLVTVPFVLVCLFVLLLLRNAAADPPTGRYKLIHGLNFFALLYGAYWNSNRDEAWLPGVLLCLPVIFLVLALLLNRKPAANGTPAAPPAPATNPPTSASPNGAPLV</sequence>
<gene>
    <name evidence="3" type="ORF">ASU33_00200</name>
</gene>
<keyword evidence="2" id="KW-0812">Transmembrane</keyword>
<keyword evidence="2" id="KW-1133">Transmembrane helix</keyword>
<evidence type="ECO:0000313" key="3">
    <source>
        <dbReference type="EMBL" id="KUG05846.1"/>
    </source>
</evidence>
<feature type="transmembrane region" description="Helical" evidence="2">
    <location>
        <begin position="73"/>
        <end position="93"/>
    </location>
</feature>
<feature type="transmembrane region" description="Helical" evidence="2">
    <location>
        <begin position="49"/>
        <end position="67"/>
    </location>
</feature>
<dbReference type="RefSeq" id="WP_059071540.1">
    <property type="nucleotide sequence ID" value="NZ_LNAL01000008.1"/>
</dbReference>
<reference evidence="3 4" key="1">
    <citation type="submission" date="2015-11" db="EMBL/GenBank/DDBJ databases">
        <title>Solirubrum puertoriconensis gen. nov. an environmental bacteria isolated in Puerto Rico.</title>
        <authorList>
            <person name="Cuebas-Irizarry M.F."/>
            <person name="Montalvo-Rodriguez R."/>
        </authorList>
    </citation>
    <scope>NUCLEOTIDE SEQUENCE [LARGE SCALE GENOMIC DNA]</scope>
    <source>
        <strain evidence="3 4">MC1A</strain>
    </source>
</reference>
<dbReference type="EMBL" id="LNAL01000008">
    <property type="protein sequence ID" value="KUG05846.1"/>
    <property type="molecule type" value="Genomic_DNA"/>
</dbReference>
<evidence type="ECO:0000256" key="2">
    <source>
        <dbReference type="SAM" id="Phobius"/>
    </source>
</evidence>
<dbReference type="AlphaFoldDB" id="A0A9X0HH87"/>
<keyword evidence="2" id="KW-0472">Membrane</keyword>
<dbReference type="OrthoDB" id="10001876at2"/>
<dbReference type="Proteomes" id="UP000054223">
    <property type="component" value="Unassembled WGS sequence"/>
</dbReference>
<comment type="caution">
    <text evidence="3">The sequence shown here is derived from an EMBL/GenBank/DDBJ whole genome shotgun (WGS) entry which is preliminary data.</text>
</comment>
<feature type="transmembrane region" description="Helical" evidence="2">
    <location>
        <begin position="16"/>
        <end position="37"/>
    </location>
</feature>
<organism evidence="3 4">
    <name type="scientific">Solirubrum puertoriconensis</name>
    <dbReference type="NCBI Taxonomy" id="1751427"/>
    <lineage>
        <taxon>Bacteria</taxon>
        <taxon>Pseudomonadati</taxon>
        <taxon>Bacteroidota</taxon>
        <taxon>Cytophagia</taxon>
        <taxon>Cytophagales</taxon>
    </lineage>
</organism>
<evidence type="ECO:0000256" key="1">
    <source>
        <dbReference type="SAM" id="MobiDB-lite"/>
    </source>
</evidence>
<feature type="compositionally biased region" description="Low complexity" evidence="1">
    <location>
        <begin position="113"/>
        <end position="125"/>
    </location>
</feature>
<feature type="region of interest" description="Disordered" evidence="1">
    <location>
        <begin position="100"/>
        <end position="125"/>
    </location>
</feature>
<name>A0A9X0HH87_SOLP1</name>